<evidence type="ECO:0000256" key="3">
    <source>
        <dbReference type="ARBA" id="ARBA00022448"/>
    </source>
</evidence>
<dbReference type="EMBL" id="CP053832">
    <property type="protein sequence ID" value="QKF84526.1"/>
    <property type="molecule type" value="Genomic_DNA"/>
</dbReference>
<evidence type="ECO:0000256" key="1">
    <source>
        <dbReference type="ARBA" id="ARBA00004442"/>
    </source>
</evidence>
<dbReference type="AlphaFoldDB" id="A0A381EAP6"/>
<dbReference type="EMBL" id="CP053832">
    <property type="protein sequence ID" value="QKF84173.1"/>
    <property type="molecule type" value="Genomic_DNA"/>
</dbReference>
<dbReference type="SUPFAM" id="SSF56954">
    <property type="entry name" value="Outer membrane efflux proteins (OEP)"/>
    <property type="match status" value="1"/>
</dbReference>
<comment type="subcellular location">
    <subcellularLocation>
        <location evidence="1">Cell outer membrane</location>
    </subcellularLocation>
</comment>
<evidence type="ECO:0000256" key="7">
    <source>
        <dbReference type="ARBA" id="ARBA00023237"/>
    </source>
</evidence>
<keyword evidence="3" id="KW-0813">Transport</keyword>
<evidence type="ECO:0000256" key="5">
    <source>
        <dbReference type="ARBA" id="ARBA00022692"/>
    </source>
</evidence>
<dbReference type="GO" id="GO:1990281">
    <property type="term" value="C:efflux pump complex"/>
    <property type="evidence" value="ECO:0007669"/>
    <property type="project" value="TreeGrafter"/>
</dbReference>
<name>A0A381EAP6_9BACT</name>
<protein>
    <submittedName>
        <fullName evidence="8">Type I secretion system outer membrane protein, TolC family</fullName>
    </submittedName>
</protein>
<reference evidence="8 11" key="1">
    <citation type="submission" date="2020-05" db="EMBL/GenBank/DDBJ databases">
        <title>Complete genome sequencing of Campylobacter and Arcobacter type strains.</title>
        <authorList>
            <person name="Miller W.G."/>
            <person name="Yee E."/>
        </authorList>
    </citation>
    <scope>NUCLEOTIDE SEQUENCE [LARGE SCALE GENOMIC DNA]</scope>
    <source>
        <strain evidence="8 11">LMG 6451</strain>
    </source>
</reference>
<dbReference type="Proteomes" id="UP000509722">
    <property type="component" value="Chromosome"/>
</dbReference>
<dbReference type="InterPro" id="IPR051906">
    <property type="entry name" value="TolC-like"/>
</dbReference>
<dbReference type="PANTHER" id="PTHR30026">
    <property type="entry name" value="OUTER MEMBRANE PROTEIN TOLC"/>
    <property type="match status" value="1"/>
</dbReference>
<dbReference type="InterPro" id="IPR003423">
    <property type="entry name" value="OMP_efflux"/>
</dbReference>
<dbReference type="Pfam" id="PF02321">
    <property type="entry name" value="OEP"/>
    <property type="match status" value="2"/>
</dbReference>
<keyword evidence="6" id="KW-0472">Membrane</keyword>
<organism evidence="8 11">
    <name type="scientific">Campylobacter ureolyticus</name>
    <dbReference type="NCBI Taxonomy" id="827"/>
    <lineage>
        <taxon>Bacteria</taxon>
        <taxon>Pseudomonadati</taxon>
        <taxon>Campylobacterota</taxon>
        <taxon>Epsilonproteobacteria</taxon>
        <taxon>Campylobacterales</taxon>
        <taxon>Campylobacteraceae</taxon>
        <taxon>Campylobacter</taxon>
    </lineage>
</organism>
<accession>A0A381EAP6</accession>
<evidence type="ECO:0000313" key="8">
    <source>
        <dbReference type="EMBL" id="QKF84173.1"/>
    </source>
</evidence>
<keyword evidence="7" id="KW-0998">Cell outer membrane</keyword>
<sequence length="508" mass="59695">MRLLMCIFLFAVFVFSKEEIKKDKLFNSYLGIDNLYVNKEISNNKNILNKTDINTTINNLNYKNSFILNNKFINNTKFDKFIDDNKYSSSNKFKSSYSFNELLNYTLINSPTLNLAKQDIMSAINEYDYSKASYYPEIGISANSEYSKRFNDGYSSLYVGKDNLVSNTSYSNSVSFVINYDLYTFKKDSFKVKAAKENIYASKYKRCMSNYEVSLKLLDNYYEALRYKNQIRYYEILKLIYQKLYTYQKRLSSVGEIDKLALGESAIILADTDYELSSIRLNANNSLNTINQIVGSKIDDISKLEDFNVFNKEFRFIKFEDTFIAKEFDYELKTNEYELKSEQRSYYPTISLYAKYDLYGNDRDDYFDSTKDLKRHGYRVGLSLYLSLFDGGKKKARIKDKEINKEKILLRKEEARLKYEKDIADLELFLSKEDSFNKILKELKEISKNSYNMQEALNKAKESSKIEVLNSYVVLLKKEMSYKEHLLKAGYFINKANIMSGINECKSW</sequence>
<keyword evidence="4" id="KW-1134">Transmembrane beta strand</keyword>
<proteinExistence type="inferred from homology"/>
<dbReference type="EMBL" id="CP053832">
    <property type="protein sequence ID" value="QKF84696.1"/>
    <property type="molecule type" value="Genomic_DNA"/>
</dbReference>
<dbReference type="GO" id="GO:0015288">
    <property type="term" value="F:porin activity"/>
    <property type="evidence" value="ECO:0007669"/>
    <property type="project" value="TreeGrafter"/>
</dbReference>
<evidence type="ECO:0000256" key="4">
    <source>
        <dbReference type="ARBA" id="ARBA00022452"/>
    </source>
</evidence>
<gene>
    <name evidence="8" type="ORF">CURT_0670</name>
    <name evidence="9" type="ORF">CURT_1046</name>
    <name evidence="10" type="ORF">CURT_1234</name>
</gene>
<dbReference type="GO" id="GO:0015562">
    <property type="term" value="F:efflux transmembrane transporter activity"/>
    <property type="evidence" value="ECO:0007669"/>
    <property type="project" value="InterPro"/>
</dbReference>
<comment type="similarity">
    <text evidence="2">Belongs to the outer membrane factor (OMF) (TC 1.B.17) family.</text>
</comment>
<dbReference type="Gene3D" id="1.20.1600.10">
    <property type="entry name" value="Outer membrane efflux proteins (OEP)"/>
    <property type="match status" value="1"/>
</dbReference>
<dbReference type="GO" id="GO:0009279">
    <property type="term" value="C:cell outer membrane"/>
    <property type="evidence" value="ECO:0007669"/>
    <property type="project" value="UniProtKB-SubCell"/>
</dbReference>
<evidence type="ECO:0000313" key="10">
    <source>
        <dbReference type="EMBL" id="QKF84696.1"/>
    </source>
</evidence>
<evidence type="ECO:0000256" key="6">
    <source>
        <dbReference type="ARBA" id="ARBA00023136"/>
    </source>
</evidence>
<keyword evidence="5" id="KW-0812">Transmembrane</keyword>
<dbReference type="PANTHER" id="PTHR30026:SF20">
    <property type="entry name" value="OUTER MEMBRANE PROTEIN TOLC"/>
    <property type="match status" value="1"/>
</dbReference>
<evidence type="ECO:0000313" key="11">
    <source>
        <dbReference type="Proteomes" id="UP000509722"/>
    </source>
</evidence>
<dbReference type="RefSeq" id="WP_018713968.1">
    <property type="nucleotide sequence ID" value="NZ_JANQCQ010000043.1"/>
</dbReference>
<evidence type="ECO:0000313" key="9">
    <source>
        <dbReference type="EMBL" id="QKF84526.1"/>
    </source>
</evidence>
<evidence type="ECO:0000256" key="2">
    <source>
        <dbReference type="ARBA" id="ARBA00007613"/>
    </source>
</evidence>